<dbReference type="InterPro" id="IPR004839">
    <property type="entry name" value="Aminotransferase_I/II_large"/>
</dbReference>
<dbReference type="Gene3D" id="3.40.640.10">
    <property type="entry name" value="Type I PLP-dependent aspartate aminotransferase-like (Major domain)"/>
    <property type="match status" value="1"/>
</dbReference>
<reference evidence="7 8" key="1">
    <citation type="journal article" date="2017" name="Int. J. Syst. Evol. Microbiol.">
        <title>Macrococcus canis sp. nov., a skin bacterium associated with infections in dogs.</title>
        <authorList>
            <person name="Gobeli Brawand S."/>
            <person name="Cotting K."/>
            <person name="Gomez-Sanz E."/>
            <person name="Collaud A."/>
            <person name="Thomann A."/>
            <person name="Brodard I."/>
            <person name="Rodriguez-Campos S."/>
            <person name="Strauss C."/>
            <person name="Perreten V."/>
        </authorList>
    </citation>
    <scope>NUCLEOTIDE SEQUENCE [LARGE SCALE GENOMIC DNA]</scope>
    <source>
        <strain evidence="7 8">KM45013</strain>
    </source>
</reference>
<evidence type="ECO:0000313" key="8">
    <source>
        <dbReference type="Proteomes" id="UP000194154"/>
    </source>
</evidence>
<accession>A0A1W7ACY2</accession>
<dbReference type="AlphaFoldDB" id="A0A1W7ACY2"/>
<dbReference type="EC" id="4.4.1.13" evidence="2"/>
<keyword evidence="3" id="KW-0663">Pyridoxal phosphate</keyword>
<dbReference type="Gene3D" id="3.90.1150.10">
    <property type="entry name" value="Aspartate Aminotransferase, domain 1"/>
    <property type="match status" value="1"/>
</dbReference>
<organism evidence="7 8">
    <name type="scientific">Macrococcoides canis</name>
    <dbReference type="NCBI Taxonomy" id="1855823"/>
    <lineage>
        <taxon>Bacteria</taxon>
        <taxon>Bacillati</taxon>
        <taxon>Bacillota</taxon>
        <taxon>Bacilli</taxon>
        <taxon>Bacillales</taxon>
        <taxon>Staphylococcaceae</taxon>
        <taxon>Macrococcoides</taxon>
    </lineage>
</organism>
<evidence type="ECO:0000313" key="7">
    <source>
        <dbReference type="EMBL" id="ARQ07468.1"/>
    </source>
</evidence>
<name>A0A1W7ACY2_9STAP</name>
<evidence type="ECO:0000256" key="2">
    <source>
        <dbReference type="ARBA" id="ARBA00012224"/>
    </source>
</evidence>
<dbReference type="GeneID" id="35295934"/>
<dbReference type="STRING" id="1855823.MCCS_18380"/>
<dbReference type="GO" id="GO:0030170">
    <property type="term" value="F:pyridoxal phosphate binding"/>
    <property type="evidence" value="ECO:0007669"/>
    <property type="project" value="InterPro"/>
</dbReference>
<dbReference type="SUPFAM" id="SSF53383">
    <property type="entry name" value="PLP-dependent transferases"/>
    <property type="match status" value="1"/>
</dbReference>
<comment type="similarity">
    <text evidence="5">Belongs to the class-II pyridoxal-phosphate-dependent aminotransferase family. MalY/PatB cystathionine beta-lyase subfamily.</text>
</comment>
<keyword evidence="4 7" id="KW-0456">Lyase</keyword>
<keyword evidence="8" id="KW-1185">Reference proteome</keyword>
<dbReference type="OrthoDB" id="9802872at2"/>
<evidence type="ECO:0000259" key="6">
    <source>
        <dbReference type="Pfam" id="PF00155"/>
    </source>
</evidence>
<dbReference type="PANTHER" id="PTHR43525:SF1">
    <property type="entry name" value="PROTEIN MALY"/>
    <property type="match status" value="1"/>
</dbReference>
<gene>
    <name evidence="7" type="primary">patB</name>
    <name evidence="7" type="ORF">MCCS_18380</name>
</gene>
<evidence type="ECO:0000256" key="3">
    <source>
        <dbReference type="ARBA" id="ARBA00022898"/>
    </source>
</evidence>
<dbReference type="GO" id="GO:0047804">
    <property type="term" value="F:cysteine-S-conjugate beta-lyase activity"/>
    <property type="evidence" value="ECO:0007669"/>
    <property type="project" value="UniProtKB-EC"/>
</dbReference>
<protein>
    <recommendedName>
        <fullName evidence="2">cysteine-S-conjugate beta-lyase</fullName>
        <ecNumber evidence="2">4.4.1.13</ecNumber>
    </recommendedName>
</protein>
<dbReference type="RefSeq" id="WP_086043022.1">
    <property type="nucleotide sequence ID" value="NZ_CBCRZA010000004.1"/>
</dbReference>
<comment type="cofactor">
    <cofactor evidence="1">
        <name>pyridoxal 5'-phosphate</name>
        <dbReference type="ChEBI" id="CHEBI:597326"/>
    </cofactor>
</comment>
<evidence type="ECO:0000256" key="5">
    <source>
        <dbReference type="ARBA" id="ARBA00037974"/>
    </source>
</evidence>
<dbReference type="InterPro" id="IPR015424">
    <property type="entry name" value="PyrdxlP-dep_Trfase"/>
</dbReference>
<dbReference type="Pfam" id="PF00155">
    <property type="entry name" value="Aminotran_1_2"/>
    <property type="match status" value="1"/>
</dbReference>
<evidence type="ECO:0000256" key="4">
    <source>
        <dbReference type="ARBA" id="ARBA00023239"/>
    </source>
</evidence>
<sequence length="396" mass="45552">MDFNEVIDRSATNAVAHEMLSKLYQRKDLMPFWIADMDIAVPETITRALQERLNHPIYGYTNWNNDQFYQPIRHWYKTRFNLNVLKQDLAYAPSVLFTVTEVIRSVTNEGDGVIVNIPSYNNFLNLINGNKRMIVGCDLYDDEDQYSMDFVQFEYLCQMPQNKVFLFCNPHNPTGKVFTEDEILKIIETCEKHDVYIISDEIHMDFVRHGTHQSLIQYMSQYDKMVVTTCLGKTFNISGIPHAYYITKDSYMRELLQTKIGSVYGIGAPNMLGLTAIRTAYMECGAWVDALNDHIESNMIKVETFISERLHDVLTFRRPQSTFLAWINFEASGFSEMDVQDALQNIGRIAVGIGNTYELTASTHFRLNVACSEEKLEQGLAAIEKAFSYLKENAGD</sequence>
<dbReference type="InterPro" id="IPR015422">
    <property type="entry name" value="PyrdxlP-dep_Trfase_small"/>
</dbReference>
<dbReference type="KEGG" id="mcak:MCCS_18380"/>
<proteinExistence type="inferred from homology"/>
<dbReference type="InterPro" id="IPR051798">
    <property type="entry name" value="Class-II_PLP-Dep_Aminotrans"/>
</dbReference>
<evidence type="ECO:0000256" key="1">
    <source>
        <dbReference type="ARBA" id="ARBA00001933"/>
    </source>
</evidence>
<feature type="domain" description="Aminotransferase class I/classII large" evidence="6">
    <location>
        <begin position="36"/>
        <end position="383"/>
    </location>
</feature>
<dbReference type="EMBL" id="CP021059">
    <property type="protein sequence ID" value="ARQ07468.1"/>
    <property type="molecule type" value="Genomic_DNA"/>
</dbReference>
<dbReference type="Proteomes" id="UP000194154">
    <property type="component" value="Chromosome"/>
</dbReference>
<dbReference type="InterPro" id="IPR015421">
    <property type="entry name" value="PyrdxlP-dep_Trfase_major"/>
</dbReference>
<dbReference type="PANTHER" id="PTHR43525">
    <property type="entry name" value="PROTEIN MALY"/>
    <property type="match status" value="1"/>
</dbReference>
<dbReference type="CDD" id="cd00609">
    <property type="entry name" value="AAT_like"/>
    <property type="match status" value="1"/>
</dbReference>